<name>A0ABT0LC77_9GAMM</name>
<protein>
    <submittedName>
        <fullName evidence="3">Uncharacterized protein</fullName>
    </submittedName>
</protein>
<keyword evidence="2" id="KW-0472">Membrane</keyword>
<dbReference type="RefSeq" id="WP_248940447.1">
    <property type="nucleotide sequence ID" value="NZ_JAKIKS010000041.1"/>
</dbReference>
<keyword evidence="2" id="KW-1133">Transmembrane helix</keyword>
<organism evidence="3 4">
    <name type="scientific">Shewanella surugensis</name>
    <dbReference type="NCBI Taxonomy" id="212020"/>
    <lineage>
        <taxon>Bacteria</taxon>
        <taxon>Pseudomonadati</taxon>
        <taxon>Pseudomonadota</taxon>
        <taxon>Gammaproteobacteria</taxon>
        <taxon>Alteromonadales</taxon>
        <taxon>Shewanellaceae</taxon>
        <taxon>Shewanella</taxon>
    </lineage>
</organism>
<gene>
    <name evidence="3" type="ORF">L2764_11885</name>
</gene>
<feature type="transmembrane region" description="Helical" evidence="2">
    <location>
        <begin position="65"/>
        <end position="84"/>
    </location>
</feature>
<keyword evidence="2" id="KW-0812">Transmembrane</keyword>
<keyword evidence="4" id="KW-1185">Reference proteome</keyword>
<evidence type="ECO:0000256" key="1">
    <source>
        <dbReference type="SAM" id="MobiDB-lite"/>
    </source>
</evidence>
<sequence>MNLTLVSASRKSAYNQSSTYFGVIMIYSQFKQAQLQNRLSGARGWVSFAIGILFLALILVALPFILLIGAVSFITLGLFGRVFLKRQLARFRQQQEQDINTSPSEASSLGRTFEHNPNEK</sequence>
<comment type="caution">
    <text evidence="3">The sequence shown here is derived from an EMBL/GenBank/DDBJ whole genome shotgun (WGS) entry which is preliminary data.</text>
</comment>
<accession>A0ABT0LC77</accession>
<proteinExistence type="predicted"/>
<dbReference type="Proteomes" id="UP001203423">
    <property type="component" value="Unassembled WGS sequence"/>
</dbReference>
<dbReference type="EMBL" id="JAKIKS010000041">
    <property type="protein sequence ID" value="MCL1125154.1"/>
    <property type="molecule type" value="Genomic_DNA"/>
</dbReference>
<feature type="compositionally biased region" description="Polar residues" evidence="1">
    <location>
        <begin position="94"/>
        <end position="110"/>
    </location>
</feature>
<feature type="region of interest" description="Disordered" evidence="1">
    <location>
        <begin position="94"/>
        <end position="120"/>
    </location>
</feature>
<feature type="transmembrane region" description="Helical" evidence="2">
    <location>
        <begin position="42"/>
        <end position="59"/>
    </location>
</feature>
<reference evidence="3 4" key="1">
    <citation type="submission" date="2022-01" db="EMBL/GenBank/DDBJ databases">
        <title>Whole genome-based taxonomy of the Shewanellaceae.</title>
        <authorList>
            <person name="Martin-Rodriguez A.J."/>
        </authorList>
    </citation>
    <scope>NUCLEOTIDE SEQUENCE [LARGE SCALE GENOMIC DNA]</scope>
    <source>
        <strain evidence="3 4">DSM 17177</strain>
    </source>
</reference>
<evidence type="ECO:0000313" key="4">
    <source>
        <dbReference type="Proteomes" id="UP001203423"/>
    </source>
</evidence>
<evidence type="ECO:0000256" key="2">
    <source>
        <dbReference type="SAM" id="Phobius"/>
    </source>
</evidence>
<evidence type="ECO:0000313" key="3">
    <source>
        <dbReference type="EMBL" id="MCL1125154.1"/>
    </source>
</evidence>